<feature type="non-terminal residue" evidence="2">
    <location>
        <position position="1"/>
    </location>
</feature>
<evidence type="ECO:0000256" key="1">
    <source>
        <dbReference type="SAM" id="MobiDB-lite"/>
    </source>
</evidence>
<protein>
    <submittedName>
        <fullName evidence="2">Uncharacterized protein</fullName>
    </submittedName>
</protein>
<keyword evidence="3" id="KW-1185">Reference proteome</keyword>
<feature type="region of interest" description="Disordered" evidence="1">
    <location>
        <begin position="1"/>
        <end position="24"/>
    </location>
</feature>
<dbReference type="OrthoDB" id="202825at2759"/>
<proteinExistence type="predicted"/>
<evidence type="ECO:0000313" key="2">
    <source>
        <dbReference type="EMBL" id="ESO93174.1"/>
    </source>
</evidence>
<accession>V4BVU9</accession>
<dbReference type="KEGG" id="lgi:LOTGIDRAFT_176747"/>
<sequence length="153" mass="16916">ESDGFSITSSLSRQSSGRPASSAVNVRIRRPSNTKTILKSKSLSNITGGVYTRPALRPSLFPNIPPTINFISENEKVELLPWEIRKLLKWRMSPITPNIVKSALARVGFRISKSKLKVYHSYSIFPSTQHVSMNSSVGSSTDNVMILGNNGRK</sequence>
<name>V4BVU9_LOTGI</name>
<reference evidence="2 3" key="1">
    <citation type="journal article" date="2013" name="Nature">
        <title>Insights into bilaterian evolution from three spiralian genomes.</title>
        <authorList>
            <person name="Simakov O."/>
            <person name="Marletaz F."/>
            <person name="Cho S.J."/>
            <person name="Edsinger-Gonzales E."/>
            <person name="Havlak P."/>
            <person name="Hellsten U."/>
            <person name="Kuo D.H."/>
            <person name="Larsson T."/>
            <person name="Lv J."/>
            <person name="Arendt D."/>
            <person name="Savage R."/>
            <person name="Osoegawa K."/>
            <person name="de Jong P."/>
            <person name="Grimwood J."/>
            <person name="Chapman J.A."/>
            <person name="Shapiro H."/>
            <person name="Aerts A."/>
            <person name="Otillar R.P."/>
            <person name="Terry A.Y."/>
            <person name="Boore J.L."/>
            <person name="Grigoriev I.V."/>
            <person name="Lindberg D.R."/>
            <person name="Seaver E.C."/>
            <person name="Weisblat D.A."/>
            <person name="Putnam N.H."/>
            <person name="Rokhsar D.S."/>
        </authorList>
    </citation>
    <scope>NUCLEOTIDE SEQUENCE [LARGE SCALE GENOMIC DNA]</scope>
</reference>
<dbReference type="AlphaFoldDB" id="V4BVU9"/>
<evidence type="ECO:0000313" key="3">
    <source>
        <dbReference type="Proteomes" id="UP000030746"/>
    </source>
</evidence>
<dbReference type="EMBL" id="KB201959">
    <property type="protein sequence ID" value="ESO93174.1"/>
    <property type="molecule type" value="Genomic_DNA"/>
</dbReference>
<dbReference type="RefSeq" id="XP_009056138.1">
    <property type="nucleotide sequence ID" value="XM_009057890.1"/>
</dbReference>
<organism evidence="2 3">
    <name type="scientific">Lottia gigantea</name>
    <name type="common">Giant owl limpet</name>
    <dbReference type="NCBI Taxonomy" id="225164"/>
    <lineage>
        <taxon>Eukaryota</taxon>
        <taxon>Metazoa</taxon>
        <taxon>Spiralia</taxon>
        <taxon>Lophotrochozoa</taxon>
        <taxon>Mollusca</taxon>
        <taxon>Gastropoda</taxon>
        <taxon>Patellogastropoda</taxon>
        <taxon>Lottioidea</taxon>
        <taxon>Lottiidae</taxon>
        <taxon>Lottia</taxon>
    </lineage>
</organism>
<dbReference type="CTD" id="20243970"/>
<dbReference type="GeneID" id="20243970"/>
<dbReference type="Proteomes" id="UP000030746">
    <property type="component" value="Unassembled WGS sequence"/>
</dbReference>
<gene>
    <name evidence="2" type="ORF">LOTGIDRAFT_176747</name>
</gene>